<keyword evidence="15" id="KW-0342">GTP-binding</keyword>
<dbReference type="GO" id="GO:0008820">
    <property type="term" value="F:cobinamide phosphate guanylyltransferase activity"/>
    <property type="evidence" value="ECO:0007669"/>
    <property type="project" value="UniProtKB-EC"/>
</dbReference>
<comment type="caution">
    <text evidence="18">The sequence shown here is derived from an EMBL/GenBank/DDBJ whole genome shotgun (WGS) entry which is preliminary data.</text>
</comment>
<comment type="pathway">
    <text evidence="5">Cofactor biosynthesis; adenosylcobalamin biosynthesis; adenosylcobalamin from cob(II)yrinate a,c-diamide: step 6/7.</text>
</comment>
<comment type="similarity">
    <text evidence="7">Belongs to the CobU/CobP family.</text>
</comment>
<comment type="pathway">
    <text evidence="6">Cofactor biosynthesis; adenosylcobalamin biosynthesis; adenosylcobalamin from cob(II)yrinate a,c-diamide: step 5/7.</text>
</comment>
<gene>
    <name evidence="18" type="ORF">GM51_9130</name>
</gene>
<dbReference type="InterPro" id="IPR003203">
    <property type="entry name" value="CobU/CobP"/>
</dbReference>
<evidence type="ECO:0000313" key="18">
    <source>
        <dbReference type="EMBL" id="KGA18088.1"/>
    </source>
</evidence>
<dbReference type="AlphaFoldDB" id="A0A094SI64"/>
<comment type="catalytic activity">
    <reaction evidence="3">
        <text>adenosylcob(III)inamide + GTP = adenosylcob(III)inamide phosphate + GDP + H(+)</text>
        <dbReference type="Rhea" id="RHEA:15765"/>
        <dbReference type="ChEBI" id="CHEBI:2480"/>
        <dbReference type="ChEBI" id="CHEBI:15378"/>
        <dbReference type="ChEBI" id="CHEBI:37565"/>
        <dbReference type="ChEBI" id="CHEBI:58189"/>
        <dbReference type="ChEBI" id="CHEBI:58502"/>
        <dbReference type="EC" id="2.7.1.156"/>
    </reaction>
</comment>
<protein>
    <recommendedName>
        <fullName evidence="16">Adenosylcobinamide kinase</fullName>
        <ecNumber evidence="8">2.7.1.156</ecNumber>
        <ecNumber evidence="9">2.7.7.62</ecNumber>
    </recommendedName>
    <alternativeName>
        <fullName evidence="17">Adenosylcobinamide-phosphate guanylyltransferase</fullName>
    </alternativeName>
</protein>
<dbReference type="EC" id="2.7.1.156" evidence="8"/>
<keyword evidence="12" id="KW-0547">Nucleotide-binding</keyword>
<evidence type="ECO:0000256" key="13">
    <source>
        <dbReference type="ARBA" id="ARBA00022777"/>
    </source>
</evidence>
<evidence type="ECO:0000256" key="7">
    <source>
        <dbReference type="ARBA" id="ARBA00007490"/>
    </source>
</evidence>
<evidence type="ECO:0000256" key="10">
    <source>
        <dbReference type="ARBA" id="ARBA00022573"/>
    </source>
</evidence>
<evidence type="ECO:0000256" key="6">
    <source>
        <dbReference type="ARBA" id="ARBA00005159"/>
    </source>
</evidence>
<comment type="catalytic activity">
    <reaction evidence="2">
        <text>adenosylcob(III)inamide phosphate + GTP + H(+) = adenosylcob(III)inamide-GDP + diphosphate</text>
        <dbReference type="Rhea" id="RHEA:22712"/>
        <dbReference type="ChEBI" id="CHEBI:15378"/>
        <dbReference type="ChEBI" id="CHEBI:33019"/>
        <dbReference type="ChEBI" id="CHEBI:37565"/>
        <dbReference type="ChEBI" id="CHEBI:58502"/>
        <dbReference type="ChEBI" id="CHEBI:60487"/>
        <dbReference type="EC" id="2.7.7.62"/>
    </reaction>
</comment>
<dbReference type="NCBIfam" id="NF004469">
    <property type="entry name" value="PRK05800.1"/>
    <property type="match status" value="1"/>
</dbReference>
<keyword evidence="11" id="KW-0808">Transferase</keyword>
<evidence type="ECO:0000256" key="17">
    <source>
        <dbReference type="ARBA" id="ARBA00030571"/>
    </source>
</evidence>
<dbReference type="GO" id="GO:0043752">
    <property type="term" value="F:adenosylcobinamide kinase activity"/>
    <property type="evidence" value="ECO:0007669"/>
    <property type="project" value="UniProtKB-EC"/>
</dbReference>
<evidence type="ECO:0000256" key="16">
    <source>
        <dbReference type="ARBA" id="ARBA00029570"/>
    </source>
</evidence>
<dbReference type="EMBL" id="JNSL01000049">
    <property type="protein sequence ID" value="KGA18088.1"/>
    <property type="molecule type" value="Genomic_DNA"/>
</dbReference>
<dbReference type="SUPFAM" id="SSF52540">
    <property type="entry name" value="P-loop containing nucleoside triphosphate hydrolases"/>
    <property type="match status" value="1"/>
</dbReference>
<dbReference type="GO" id="GO:0005525">
    <property type="term" value="F:GTP binding"/>
    <property type="evidence" value="ECO:0007669"/>
    <property type="project" value="UniProtKB-KW"/>
</dbReference>
<evidence type="ECO:0000256" key="8">
    <source>
        <dbReference type="ARBA" id="ARBA00012016"/>
    </source>
</evidence>
<evidence type="ECO:0000256" key="3">
    <source>
        <dbReference type="ARBA" id="ARBA00001522"/>
    </source>
</evidence>
<evidence type="ECO:0000256" key="4">
    <source>
        <dbReference type="ARBA" id="ARBA00003889"/>
    </source>
</evidence>
<name>A0A094SI64_9ZZZZ</name>
<proteinExistence type="inferred from homology"/>
<reference evidence="18" key="1">
    <citation type="submission" date="2014-06" db="EMBL/GenBank/DDBJ databases">
        <title>Key roles for freshwater Actinobacteria revealed by deep metagenomic sequencing.</title>
        <authorList>
            <person name="Ghai R."/>
            <person name="Mizuno C.M."/>
            <person name="Picazo A."/>
            <person name="Camacho A."/>
            <person name="Rodriguez-Valera F."/>
        </authorList>
    </citation>
    <scope>NUCLEOTIDE SEQUENCE</scope>
</reference>
<dbReference type="PIRSF" id="PIRSF006135">
    <property type="entry name" value="CobU"/>
    <property type="match status" value="1"/>
</dbReference>
<dbReference type="InterPro" id="IPR027417">
    <property type="entry name" value="P-loop_NTPase"/>
</dbReference>
<dbReference type="PANTHER" id="PTHR34848">
    <property type="match status" value="1"/>
</dbReference>
<dbReference type="Gene3D" id="3.40.50.300">
    <property type="entry name" value="P-loop containing nucleotide triphosphate hydrolases"/>
    <property type="match status" value="1"/>
</dbReference>
<evidence type="ECO:0000256" key="15">
    <source>
        <dbReference type="ARBA" id="ARBA00023134"/>
    </source>
</evidence>
<organism evidence="18">
    <name type="scientific">freshwater metagenome</name>
    <dbReference type="NCBI Taxonomy" id="449393"/>
    <lineage>
        <taxon>unclassified sequences</taxon>
        <taxon>metagenomes</taxon>
        <taxon>ecological metagenomes</taxon>
    </lineage>
</organism>
<dbReference type="GO" id="GO:0009236">
    <property type="term" value="P:cobalamin biosynthetic process"/>
    <property type="evidence" value="ECO:0007669"/>
    <property type="project" value="UniProtKB-KW"/>
</dbReference>
<keyword evidence="14" id="KW-0067">ATP-binding</keyword>
<keyword evidence="10" id="KW-0169">Cobalamin biosynthesis</keyword>
<dbReference type="PANTHER" id="PTHR34848:SF1">
    <property type="entry name" value="BIFUNCTIONAL ADENOSYLCOBALAMIN BIOSYNTHESIS PROTEIN COBU"/>
    <property type="match status" value="1"/>
</dbReference>
<evidence type="ECO:0000256" key="2">
    <source>
        <dbReference type="ARBA" id="ARBA00000711"/>
    </source>
</evidence>
<evidence type="ECO:0000256" key="14">
    <source>
        <dbReference type="ARBA" id="ARBA00022840"/>
    </source>
</evidence>
<evidence type="ECO:0000256" key="12">
    <source>
        <dbReference type="ARBA" id="ARBA00022741"/>
    </source>
</evidence>
<accession>A0A094SI64</accession>
<evidence type="ECO:0000256" key="1">
    <source>
        <dbReference type="ARBA" id="ARBA00000312"/>
    </source>
</evidence>
<evidence type="ECO:0000256" key="5">
    <source>
        <dbReference type="ARBA" id="ARBA00004692"/>
    </source>
</evidence>
<evidence type="ECO:0000256" key="11">
    <source>
        <dbReference type="ARBA" id="ARBA00022679"/>
    </source>
</evidence>
<dbReference type="EC" id="2.7.7.62" evidence="9"/>
<sequence length="177" mass="19434">MGNYWFITGGVRSGKSYFAEQLAASWKTEVVFLATAEAIDDDMTERIINHQKSRPPEWITIEEPMDVSGALGGIPSSSDVVIDCLTVWVGNLFHHGMTVENIETRAHRLVNRLALREGRTVVVSNEVGMGIHPESEMGRQYRDCLGRVNSIVAAGSASSIFMSAGRAIILQDVQTLI</sequence>
<evidence type="ECO:0000256" key="9">
    <source>
        <dbReference type="ARBA" id="ARBA00012523"/>
    </source>
</evidence>
<keyword evidence="13" id="KW-0418">Kinase</keyword>
<comment type="catalytic activity">
    <reaction evidence="1">
        <text>adenosylcob(III)inamide + ATP = adenosylcob(III)inamide phosphate + ADP + H(+)</text>
        <dbReference type="Rhea" id="RHEA:15769"/>
        <dbReference type="ChEBI" id="CHEBI:2480"/>
        <dbReference type="ChEBI" id="CHEBI:15378"/>
        <dbReference type="ChEBI" id="CHEBI:30616"/>
        <dbReference type="ChEBI" id="CHEBI:58502"/>
        <dbReference type="ChEBI" id="CHEBI:456216"/>
        <dbReference type="EC" id="2.7.1.156"/>
    </reaction>
</comment>
<comment type="function">
    <text evidence="4">Catalyzes ATP-dependent phosphorylation of adenosylcobinamide and addition of GMP to adenosylcobinamide phosphate.</text>
</comment>
<dbReference type="GO" id="GO:0005524">
    <property type="term" value="F:ATP binding"/>
    <property type="evidence" value="ECO:0007669"/>
    <property type="project" value="UniProtKB-KW"/>
</dbReference>
<dbReference type="Pfam" id="PF02283">
    <property type="entry name" value="CobU"/>
    <property type="match status" value="1"/>
</dbReference>
<dbReference type="CDD" id="cd00544">
    <property type="entry name" value="CobU"/>
    <property type="match status" value="1"/>
</dbReference>